<evidence type="ECO:0000256" key="2">
    <source>
        <dbReference type="ARBA" id="ARBA00022475"/>
    </source>
</evidence>
<dbReference type="InterPro" id="IPR027304">
    <property type="entry name" value="Trigger_fact/SurA_dom_sf"/>
</dbReference>
<evidence type="ECO:0000256" key="11">
    <source>
        <dbReference type="PROSITE-ProRule" id="PRU00278"/>
    </source>
</evidence>
<comment type="caution">
    <text evidence="14">The sequence shown here is derived from an EMBL/GenBank/DDBJ whole genome shotgun (WGS) entry which is preliminary data.</text>
</comment>
<keyword evidence="3" id="KW-0997">Cell inner membrane</keyword>
<dbReference type="InterPro" id="IPR000297">
    <property type="entry name" value="PPIase_PpiC"/>
</dbReference>
<evidence type="ECO:0000313" key="14">
    <source>
        <dbReference type="EMBL" id="RUO54086.1"/>
    </source>
</evidence>
<dbReference type="EMBL" id="PIPW01000001">
    <property type="protein sequence ID" value="RUO54086.1"/>
    <property type="molecule type" value="Genomic_DNA"/>
</dbReference>
<evidence type="ECO:0000313" key="15">
    <source>
        <dbReference type="Proteomes" id="UP000287198"/>
    </source>
</evidence>
<organism evidence="14 15">
    <name type="scientific">Pseudidiomarina halophila</name>
    <dbReference type="NCBI Taxonomy" id="1449799"/>
    <lineage>
        <taxon>Bacteria</taxon>
        <taxon>Pseudomonadati</taxon>
        <taxon>Pseudomonadota</taxon>
        <taxon>Gammaproteobacteria</taxon>
        <taxon>Alteromonadales</taxon>
        <taxon>Idiomarinaceae</taxon>
        <taxon>Pseudidiomarina</taxon>
    </lineage>
</organism>
<dbReference type="PROSITE" id="PS50198">
    <property type="entry name" value="PPIC_PPIASE_2"/>
    <property type="match status" value="1"/>
</dbReference>
<name>A0A432XZE2_9GAMM</name>
<dbReference type="Gene3D" id="3.10.50.40">
    <property type="match status" value="1"/>
</dbReference>
<dbReference type="InterPro" id="IPR052029">
    <property type="entry name" value="PpiD_chaperone"/>
</dbReference>
<evidence type="ECO:0000256" key="12">
    <source>
        <dbReference type="SAM" id="Phobius"/>
    </source>
</evidence>
<evidence type="ECO:0000256" key="7">
    <source>
        <dbReference type="ARBA" id="ARBA00023186"/>
    </source>
</evidence>
<dbReference type="RefSeq" id="WP_126761161.1">
    <property type="nucleotide sequence ID" value="NZ_JBHLTZ010000004.1"/>
</dbReference>
<keyword evidence="11 14" id="KW-0413">Isomerase</keyword>
<evidence type="ECO:0000256" key="4">
    <source>
        <dbReference type="ARBA" id="ARBA00022692"/>
    </source>
</evidence>
<reference evidence="15" key="1">
    <citation type="journal article" date="2018" name="Front. Microbiol.">
        <title>Genome-Based Analysis Reveals the Taxonomy and Diversity of the Family Idiomarinaceae.</title>
        <authorList>
            <person name="Liu Y."/>
            <person name="Lai Q."/>
            <person name="Shao Z."/>
        </authorList>
    </citation>
    <scope>NUCLEOTIDE SEQUENCE [LARGE SCALE GENOMIC DNA]</scope>
    <source>
        <strain evidence="15">BH195</strain>
    </source>
</reference>
<keyword evidence="7" id="KW-0143">Chaperone</keyword>
<dbReference type="GO" id="GO:0005886">
    <property type="term" value="C:plasma membrane"/>
    <property type="evidence" value="ECO:0007669"/>
    <property type="project" value="UniProtKB-SubCell"/>
</dbReference>
<feature type="transmembrane region" description="Helical" evidence="12">
    <location>
        <begin position="12"/>
        <end position="35"/>
    </location>
</feature>
<evidence type="ECO:0000256" key="6">
    <source>
        <dbReference type="ARBA" id="ARBA00023136"/>
    </source>
</evidence>
<dbReference type="Pfam" id="PF00639">
    <property type="entry name" value="Rotamase"/>
    <property type="match status" value="1"/>
</dbReference>
<dbReference type="Gene3D" id="1.10.4030.10">
    <property type="entry name" value="Porin chaperone SurA, peptide-binding domain"/>
    <property type="match status" value="1"/>
</dbReference>
<evidence type="ECO:0000256" key="10">
    <source>
        <dbReference type="ARBA" id="ARBA00042775"/>
    </source>
</evidence>
<keyword evidence="6 12" id="KW-0472">Membrane</keyword>
<dbReference type="Pfam" id="PF13624">
    <property type="entry name" value="SurA_N_3"/>
    <property type="match status" value="1"/>
</dbReference>
<dbReference type="GO" id="GO:0003755">
    <property type="term" value="F:peptidyl-prolyl cis-trans isomerase activity"/>
    <property type="evidence" value="ECO:0007669"/>
    <property type="project" value="UniProtKB-KW"/>
</dbReference>
<feature type="domain" description="PpiC" evidence="13">
    <location>
        <begin position="268"/>
        <end position="366"/>
    </location>
</feature>
<comment type="subcellular location">
    <subcellularLocation>
        <location evidence="1">Cell inner membrane</location>
        <topology evidence="1">Single-pass type II membrane protein</topology>
        <orientation evidence="1">Periplasmic side</orientation>
    </subcellularLocation>
</comment>
<dbReference type="NCBIfam" id="NF008054">
    <property type="entry name" value="PRK10788.1"/>
    <property type="match status" value="1"/>
</dbReference>
<dbReference type="SUPFAM" id="SSF54534">
    <property type="entry name" value="FKBP-like"/>
    <property type="match status" value="1"/>
</dbReference>
<evidence type="ECO:0000256" key="1">
    <source>
        <dbReference type="ARBA" id="ARBA00004382"/>
    </source>
</evidence>
<dbReference type="AlphaFoldDB" id="A0A432XZE2"/>
<sequence>MLDRIREGSQSLWVKIFLVLIALTFALAGIGGYIANQPEPTVALVNGEEITQAEFDRAVENERSRQQQQLGDFYEQLARDPRYTQNLRARVVNDLVNQKLLEQAAKAQGLRASAAQVKAAIRDISSFKVAGQFDNDLYQTTLRSLGYTPDGFAALIRRDLVTQQLVQGLVDSEFVLPSEVDATQRLLGQLRSGRFAQINTADYLDQVEVTDAAVESWYNENIERFAVPEQVKVAYVLVDAGTVAEQVVVTDEEVQAYYEGNESRYSQAPQYRFSHILIEPGDDPAAAEAEAQALLEELESGADFATLAEEHSDDIFSGEQGGDLDWIEPGTMDADFEEAAFALDEVGNVTGVVESSFGYHIIKLTDKRPGSVTPLAEVRDEIVANLREERVKQRYYELQQDVTELTFEIPDTFAPVTEELGIAVGETDWFSRETAPAVMDSPAVLAEVFSNELIDERLNSELIEISDTESVVVRVVDHKSATTRQLSEVRDQVVENVRREQAQELALQAADEIMAQIHAGEEVSSVEFTELDEVSRQATDYPRAVVQTLFDMAAPAEGTVNVDSVTTGNGNVAVVVLTGVAEGTVDPARTTQLQEQLQNSYMQQVYQAVIEALRADAEIEIMLGSNDETS</sequence>
<evidence type="ECO:0000259" key="13">
    <source>
        <dbReference type="PROSITE" id="PS50198"/>
    </source>
</evidence>
<dbReference type="Proteomes" id="UP000287198">
    <property type="component" value="Unassembled WGS sequence"/>
</dbReference>
<protein>
    <recommendedName>
        <fullName evidence="9">Periplasmic chaperone PpiD</fullName>
    </recommendedName>
    <alternativeName>
        <fullName evidence="10">Periplasmic folding chaperone</fullName>
    </alternativeName>
</protein>
<dbReference type="SUPFAM" id="SSF109998">
    <property type="entry name" value="Triger factor/SurA peptide-binding domain-like"/>
    <property type="match status" value="1"/>
</dbReference>
<comment type="similarity">
    <text evidence="8">Belongs to the PpiD chaperone family.</text>
</comment>
<keyword evidence="2" id="KW-1003">Cell membrane</keyword>
<keyword evidence="11" id="KW-0697">Rotamase</keyword>
<keyword evidence="15" id="KW-1185">Reference proteome</keyword>
<evidence type="ECO:0000256" key="3">
    <source>
        <dbReference type="ARBA" id="ARBA00022519"/>
    </source>
</evidence>
<dbReference type="InterPro" id="IPR046357">
    <property type="entry name" value="PPIase_dom_sf"/>
</dbReference>
<gene>
    <name evidence="14" type="ORF">CWI69_01260</name>
</gene>
<accession>A0A432XZE2</accession>
<keyword evidence="4 12" id="KW-0812">Transmembrane</keyword>
<dbReference type="PANTHER" id="PTHR47529:SF1">
    <property type="entry name" value="PERIPLASMIC CHAPERONE PPID"/>
    <property type="match status" value="1"/>
</dbReference>
<dbReference type="OrthoDB" id="9812372at2"/>
<evidence type="ECO:0000256" key="8">
    <source>
        <dbReference type="ARBA" id="ARBA00038408"/>
    </source>
</evidence>
<evidence type="ECO:0000256" key="9">
    <source>
        <dbReference type="ARBA" id="ARBA00040743"/>
    </source>
</evidence>
<keyword evidence="5 12" id="KW-1133">Transmembrane helix</keyword>
<dbReference type="PANTHER" id="PTHR47529">
    <property type="entry name" value="PEPTIDYL-PROLYL CIS-TRANS ISOMERASE D"/>
    <property type="match status" value="1"/>
</dbReference>
<evidence type="ECO:0000256" key="5">
    <source>
        <dbReference type="ARBA" id="ARBA00022989"/>
    </source>
</evidence>
<proteinExistence type="inferred from homology"/>